<dbReference type="RefSeq" id="WP_145821610.1">
    <property type="nucleotide sequence ID" value="NZ_AP023438.1"/>
</dbReference>
<dbReference type="CDD" id="cd00093">
    <property type="entry name" value="HTH_XRE"/>
    <property type="match status" value="1"/>
</dbReference>
<dbReference type="Pfam" id="PF01381">
    <property type="entry name" value="HTH_3"/>
    <property type="match status" value="1"/>
</dbReference>
<keyword evidence="3" id="KW-1185">Reference proteome</keyword>
<comment type="caution">
    <text evidence="2">The sequence shown here is derived from an EMBL/GenBank/DDBJ whole genome shotgun (WGS) entry which is preliminary data.</text>
</comment>
<proteinExistence type="inferred from homology"/>
<dbReference type="PANTHER" id="PTHR43236">
    <property type="entry name" value="ANTITOXIN HIGA1"/>
    <property type="match status" value="1"/>
</dbReference>
<sequence length="403" mass="43790">MRSPTTTTAAARLADAARLFSGRRLTLARQVAGLRKNGLAERIGKTPTAVAGYENGTKRPAPATVAQLALTLKVEPSFFMAADAPDTPIPTPHFRSLRSTTQLVRDQAHAYGCLVADVATSLEKYVELPQRDVPRRPVPPDVVATGEAEDAAADVRTEWGMGTGPAGHLVRLLENKGVLVVFSLPQTAAVDAFSIEAGDRPIILLNPVKEDYYRQRFDVAHELGHLVMHADSEPGSKLVEDQAHRFASEFLMPAAGIIDELPARVDWQRLFALKERWGVSLQALLMRCRQLRVMSESTYQKAMVTLSSRGWRRQEPGEGTAPEMPSLLPKSVDLLESAGYPARTLAAQARVPAFLFEMATSRRPTAAFRLADGHASGKEAHDSFAGGLVSLPIPNLHRIDGGI</sequence>
<dbReference type="Pfam" id="PF06114">
    <property type="entry name" value="Peptidase_M78"/>
    <property type="match status" value="1"/>
</dbReference>
<dbReference type="PANTHER" id="PTHR43236:SF1">
    <property type="entry name" value="BLL7220 PROTEIN"/>
    <property type="match status" value="1"/>
</dbReference>
<dbReference type="PROSITE" id="PS50943">
    <property type="entry name" value="HTH_CROC1"/>
    <property type="match status" value="1"/>
</dbReference>
<evidence type="ECO:0000313" key="3">
    <source>
        <dbReference type="Proteomes" id="UP000319728"/>
    </source>
</evidence>
<dbReference type="GO" id="GO:0003677">
    <property type="term" value="F:DNA binding"/>
    <property type="evidence" value="ECO:0007669"/>
    <property type="project" value="InterPro"/>
</dbReference>
<evidence type="ECO:0000256" key="1">
    <source>
        <dbReference type="ARBA" id="ARBA00007227"/>
    </source>
</evidence>
<comment type="similarity">
    <text evidence="1">Belongs to the short-chain fatty acyl-CoA assimilation regulator (ScfR) family.</text>
</comment>
<dbReference type="OrthoDB" id="9794834at2"/>
<dbReference type="Gene3D" id="1.10.10.2910">
    <property type="match status" value="1"/>
</dbReference>
<dbReference type="Gene3D" id="1.10.260.40">
    <property type="entry name" value="lambda repressor-like DNA-binding domains"/>
    <property type="match status" value="1"/>
</dbReference>
<name>A0A562WQ14_9ACTN</name>
<dbReference type="InterPro" id="IPR001387">
    <property type="entry name" value="Cro/C1-type_HTH"/>
</dbReference>
<dbReference type="Proteomes" id="UP000319728">
    <property type="component" value="Unassembled WGS sequence"/>
</dbReference>
<dbReference type="InterPro" id="IPR052345">
    <property type="entry name" value="Rad_response_metalloprotease"/>
</dbReference>
<reference evidence="2 3" key="1">
    <citation type="submission" date="2019-07" db="EMBL/GenBank/DDBJ databases">
        <title>R&amp;d 2014.</title>
        <authorList>
            <person name="Klenk H.-P."/>
        </authorList>
    </citation>
    <scope>NUCLEOTIDE SEQUENCE [LARGE SCALE GENOMIC DNA]</scope>
    <source>
        <strain evidence="2 3">DSM 43912</strain>
    </source>
</reference>
<dbReference type="SMART" id="SM00530">
    <property type="entry name" value="HTH_XRE"/>
    <property type="match status" value="1"/>
</dbReference>
<gene>
    <name evidence="2" type="ORF">JD81_05883</name>
</gene>
<protein>
    <submittedName>
        <fullName evidence="2">Zn-dependent peptidase ImmA (M78 family)</fullName>
    </submittedName>
</protein>
<dbReference type="InterPro" id="IPR010359">
    <property type="entry name" value="IrrE_HExxH"/>
</dbReference>
<dbReference type="InterPro" id="IPR010982">
    <property type="entry name" value="Lambda_DNA-bd_dom_sf"/>
</dbReference>
<accession>A0A562WQ14</accession>
<organism evidence="2 3">
    <name type="scientific">Micromonospora sagamiensis</name>
    <dbReference type="NCBI Taxonomy" id="47875"/>
    <lineage>
        <taxon>Bacteria</taxon>
        <taxon>Bacillati</taxon>
        <taxon>Actinomycetota</taxon>
        <taxon>Actinomycetes</taxon>
        <taxon>Micromonosporales</taxon>
        <taxon>Micromonosporaceae</taxon>
        <taxon>Micromonospora</taxon>
    </lineage>
</organism>
<dbReference type="EMBL" id="VLLP01000001">
    <property type="protein sequence ID" value="TWJ32308.1"/>
    <property type="molecule type" value="Genomic_DNA"/>
</dbReference>
<dbReference type="AlphaFoldDB" id="A0A562WQ14"/>
<evidence type="ECO:0000313" key="2">
    <source>
        <dbReference type="EMBL" id="TWJ32308.1"/>
    </source>
</evidence>
<dbReference type="SUPFAM" id="SSF47413">
    <property type="entry name" value="lambda repressor-like DNA-binding domains"/>
    <property type="match status" value="1"/>
</dbReference>